<feature type="transmembrane region" description="Helical" evidence="2">
    <location>
        <begin position="235"/>
        <end position="258"/>
    </location>
</feature>
<evidence type="ECO:0000259" key="3">
    <source>
        <dbReference type="Pfam" id="PF20153"/>
    </source>
</evidence>
<evidence type="ECO:0000256" key="1">
    <source>
        <dbReference type="SAM" id="MobiDB-lite"/>
    </source>
</evidence>
<evidence type="ECO:0000313" key="4">
    <source>
        <dbReference type="EMBL" id="KAF7428977.1"/>
    </source>
</evidence>
<dbReference type="Proteomes" id="UP000623687">
    <property type="component" value="Unassembled WGS sequence"/>
</dbReference>
<feature type="region of interest" description="Disordered" evidence="1">
    <location>
        <begin position="1"/>
        <end position="73"/>
    </location>
</feature>
<gene>
    <name evidence="4" type="ORF">PC9H_008214</name>
</gene>
<dbReference type="EMBL" id="JACETU010000005">
    <property type="protein sequence ID" value="KAF7428977.1"/>
    <property type="molecule type" value="Genomic_DNA"/>
</dbReference>
<dbReference type="OrthoDB" id="3022627at2759"/>
<dbReference type="VEuPathDB" id="FungiDB:PC9H_008214"/>
<sequence length="914" mass="100666">MSYQTPGTFARAPNPRSPVARMTEEDSQNDDGRASGRQRATSRLNGTHAQDHVVSFASTDRPAPTSPKTESDVGHMLEDIKTHLAEQRTFMQQLLNEQLAAMQEQTQILRSISTRQAGQDNSTRPIPQVPLRNAGAWNPLLKSTLSQIAPIMDRWRGGLDTLLIFVGLFSAIVTTFLVESLGDLQVDQGERTNEILANITEILVSLAGPAGAGGLTVTPTEEVFSPSSDVIRVNIFWSLSLILSLSLAALAVVGRAYLFKLTRPDGDSVTRLTDIHQRWKGAQTLLGPCVEFLPLLLVVPVILFIIGFLDNLIVSALQATAVVWPVLIAAIVACVIVALVGCLMVYSFVHGVTRPHESPFHIGGHHHPAIEDESTVHANIVAYHHTIQRTYDDEVLDQAAAALKAILQNSVPWMGVPGMHGEWPSSVVSALELDTFLHLLSPESSIRCNITVANMLVESEVNFLEKCISPKQKAQLLSALLKAIEVSRWQNRDIRYLLDSPLLSAMAVIVQSTWVLALKKLNLADQCVVNNTLIMGPKSILVLLTANTAHPASHSMDDMYIYDVNISVAKFAHSVLQALLHASSDRIHDIFLEARYTLHIIGPYPTVTTPTLAALSQAFGDDDVFHAQFFPLLLMLLHGFVLYKNTADGTSFNRMTNTAISWLLMKPGEWLTSNFRLLSSKPLLSLSSFSDPILNHRLLKTIERLCHQDVPNGYGVAGQFIKNVLNSDCQEVIVCPKSAKELVPLPSILFCQVIEQFLRTMSFAQHTKLAKSQQSLQSVVEMILEWTMIEVLPEIAQPFIKNIVPVVIGLLELVPITEKLELISALMSVMRTKHGWDQLSLVSTVNLIQAYLTVIEGLHTGPVLESVDHITAQRISSALRHLDMELQDLFSNVSSPKIIALCQKLSLSLAKVKL</sequence>
<dbReference type="RefSeq" id="XP_036631349.1">
    <property type="nucleotide sequence ID" value="XM_036777729.1"/>
</dbReference>
<organism evidence="4 5">
    <name type="scientific">Pleurotus ostreatus</name>
    <name type="common">Oyster mushroom</name>
    <name type="synonym">White-rot fungus</name>
    <dbReference type="NCBI Taxonomy" id="5322"/>
    <lineage>
        <taxon>Eukaryota</taxon>
        <taxon>Fungi</taxon>
        <taxon>Dikarya</taxon>
        <taxon>Basidiomycota</taxon>
        <taxon>Agaricomycotina</taxon>
        <taxon>Agaricomycetes</taxon>
        <taxon>Agaricomycetidae</taxon>
        <taxon>Agaricales</taxon>
        <taxon>Pleurotineae</taxon>
        <taxon>Pleurotaceae</taxon>
        <taxon>Pleurotus</taxon>
    </lineage>
</organism>
<feature type="transmembrane region" description="Helical" evidence="2">
    <location>
        <begin position="285"/>
        <end position="309"/>
    </location>
</feature>
<keyword evidence="5" id="KW-1185">Reference proteome</keyword>
<accession>A0A8H6ZSH9</accession>
<dbReference type="InterPro" id="IPR045338">
    <property type="entry name" value="DUF6535"/>
</dbReference>
<keyword evidence="2" id="KW-0472">Membrane</keyword>
<dbReference type="AlphaFoldDB" id="A0A8H6ZSH9"/>
<keyword evidence="2" id="KW-0812">Transmembrane</keyword>
<comment type="caution">
    <text evidence="4">The sequence shown here is derived from an EMBL/GenBank/DDBJ whole genome shotgun (WGS) entry which is preliminary data.</text>
</comment>
<reference evidence="4" key="1">
    <citation type="submission" date="2019-07" db="EMBL/GenBank/DDBJ databases">
        <authorList>
            <person name="Palmer J.M."/>
        </authorList>
    </citation>
    <scope>NUCLEOTIDE SEQUENCE</scope>
    <source>
        <strain evidence="4">PC9</strain>
    </source>
</reference>
<feature type="domain" description="DUF6535" evidence="3">
    <location>
        <begin position="137"/>
        <end position="312"/>
    </location>
</feature>
<protein>
    <recommendedName>
        <fullName evidence="3">DUF6535 domain-containing protein</fullName>
    </recommendedName>
</protein>
<proteinExistence type="predicted"/>
<dbReference type="GeneID" id="59378032"/>
<feature type="transmembrane region" description="Helical" evidence="2">
    <location>
        <begin position="321"/>
        <end position="349"/>
    </location>
</feature>
<dbReference type="Pfam" id="PF20153">
    <property type="entry name" value="DUF6535"/>
    <property type="match status" value="1"/>
</dbReference>
<feature type="compositionally biased region" description="Polar residues" evidence="1">
    <location>
        <begin position="38"/>
        <end position="48"/>
    </location>
</feature>
<feature type="transmembrane region" description="Helical" evidence="2">
    <location>
        <begin position="161"/>
        <end position="178"/>
    </location>
</feature>
<keyword evidence="2" id="KW-1133">Transmembrane helix</keyword>
<feature type="transmembrane region" description="Helical" evidence="2">
    <location>
        <begin position="496"/>
        <end position="517"/>
    </location>
</feature>
<evidence type="ECO:0000313" key="5">
    <source>
        <dbReference type="Proteomes" id="UP000623687"/>
    </source>
</evidence>
<evidence type="ECO:0000256" key="2">
    <source>
        <dbReference type="SAM" id="Phobius"/>
    </source>
</evidence>
<name>A0A8H6ZSH9_PLEOS</name>